<dbReference type="SMART" id="SM00256">
    <property type="entry name" value="FBOX"/>
    <property type="match status" value="1"/>
</dbReference>
<dbReference type="PANTHER" id="PTHR35546:SF16">
    <property type="entry name" value="F-BOX ASSOCIATED UBIQUITINATION EFFECTOR FAMILY PROTEIN-RELATED"/>
    <property type="match status" value="1"/>
</dbReference>
<name>A0ABD3E694_9LAMI</name>
<dbReference type="Pfam" id="PF00646">
    <property type="entry name" value="F-box"/>
    <property type="match status" value="1"/>
</dbReference>
<dbReference type="InterPro" id="IPR055290">
    <property type="entry name" value="At3g26010-like"/>
</dbReference>
<dbReference type="InterPro" id="IPR036047">
    <property type="entry name" value="F-box-like_dom_sf"/>
</dbReference>
<dbReference type="SUPFAM" id="SSF81383">
    <property type="entry name" value="F-box domain"/>
    <property type="match status" value="1"/>
</dbReference>
<protein>
    <recommendedName>
        <fullName evidence="1">F-box domain-containing protein</fullName>
    </recommendedName>
</protein>
<dbReference type="AlphaFoldDB" id="A0ABD3E694"/>
<evidence type="ECO:0000259" key="1">
    <source>
        <dbReference type="SMART" id="SM00256"/>
    </source>
</evidence>
<accession>A0ABD3E694</accession>
<comment type="caution">
    <text evidence="2">The sequence shown here is derived from an EMBL/GenBank/DDBJ whole genome shotgun (WGS) entry which is preliminary data.</text>
</comment>
<dbReference type="Pfam" id="PF08268">
    <property type="entry name" value="FBA_3"/>
    <property type="match status" value="1"/>
</dbReference>
<dbReference type="InterPro" id="IPR017451">
    <property type="entry name" value="F-box-assoc_interact_dom"/>
</dbReference>
<reference evidence="3" key="1">
    <citation type="journal article" date="2024" name="IScience">
        <title>Strigolactones Initiate the Formation of Haustorium-like Structures in Castilleja.</title>
        <authorList>
            <person name="Buerger M."/>
            <person name="Peterson D."/>
            <person name="Chory J."/>
        </authorList>
    </citation>
    <scope>NUCLEOTIDE SEQUENCE [LARGE SCALE GENOMIC DNA]</scope>
</reference>
<dbReference type="InterPro" id="IPR001810">
    <property type="entry name" value="F-box_dom"/>
</dbReference>
<organism evidence="2 3">
    <name type="scientific">Castilleja foliolosa</name>
    <dbReference type="NCBI Taxonomy" id="1961234"/>
    <lineage>
        <taxon>Eukaryota</taxon>
        <taxon>Viridiplantae</taxon>
        <taxon>Streptophyta</taxon>
        <taxon>Embryophyta</taxon>
        <taxon>Tracheophyta</taxon>
        <taxon>Spermatophyta</taxon>
        <taxon>Magnoliopsida</taxon>
        <taxon>eudicotyledons</taxon>
        <taxon>Gunneridae</taxon>
        <taxon>Pentapetalae</taxon>
        <taxon>asterids</taxon>
        <taxon>lamiids</taxon>
        <taxon>Lamiales</taxon>
        <taxon>Orobanchaceae</taxon>
        <taxon>Pedicularideae</taxon>
        <taxon>Castillejinae</taxon>
        <taxon>Castilleja</taxon>
    </lineage>
</organism>
<gene>
    <name evidence="2" type="ORF">CASFOL_006396</name>
</gene>
<evidence type="ECO:0000313" key="3">
    <source>
        <dbReference type="Proteomes" id="UP001632038"/>
    </source>
</evidence>
<proteinExistence type="predicted"/>
<evidence type="ECO:0000313" key="2">
    <source>
        <dbReference type="EMBL" id="KAL3649993.1"/>
    </source>
</evidence>
<dbReference type="NCBIfam" id="TIGR01640">
    <property type="entry name" value="F_box_assoc_1"/>
    <property type="match status" value="1"/>
</dbReference>
<keyword evidence="3" id="KW-1185">Reference proteome</keyword>
<dbReference type="InterPro" id="IPR013187">
    <property type="entry name" value="F-box-assoc_dom_typ3"/>
</dbReference>
<feature type="domain" description="F-box" evidence="1">
    <location>
        <begin position="9"/>
        <end position="49"/>
    </location>
</feature>
<dbReference type="Proteomes" id="UP001632038">
    <property type="component" value="Unassembled WGS sequence"/>
</dbReference>
<dbReference type="PANTHER" id="PTHR35546">
    <property type="entry name" value="F-BOX PROTEIN INTERACTION DOMAIN PROTEIN-RELATED"/>
    <property type="match status" value="1"/>
</dbReference>
<sequence>MDSDDDCKLCWDMIFEILTRTSLRTLDTCKCVSKKWNNLVYESSFTPLYYNRTNNVSGYIINKLTRRYDHSIYVLVTMPPDHPDDKTTGNKIDNYFPENMNILASCNQGLLCCEKHYYKTSYYVGKPTTRQWQALPNPKLRFITLGFAIMVLGSAPLRFKIIRLSYEPNHKLRWPGMYALRCEIFDSKSWCWSWKQTGLHLRCFDYSHPAVCVGKSVYWLTDGDNVVSFHEPDESFEKFSLPQVVNKSRINSCRLVNYKGTLGMTRLPEERDKVMELWLRCNNNGWTLEMAVSNSCLRRSCYPPDFYDAAGRIVFIKTCKEAMFCKLEDAGSVRKVDLDQADRICKQYFQYRSDWEPVDLRGRW</sequence>
<dbReference type="EMBL" id="JAVIJP010000007">
    <property type="protein sequence ID" value="KAL3649993.1"/>
    <property type="molecule type" value="Genomic_DNA"/>
</dbReference>